<comment type="caution">
    <text evidence="2">The sequence shown here is derived from an EMBL/GenBank/DDBJ whole genome shotgun (WGS) entry which is preliminary data.</text>
</comment>
<dbReference type="Proteomes" id="UP000652761">
    <property type="component" value="Unassembled WGS sequence"/>
</dbReference>
<evidence type="ECO:0000256" key="1">
    <source>
        <dbReference type="SAM" id="MobiDB-lite"/>
    </source>
</evidence>
<gene>
    <name evidence="2" type="ORF">Taro_036736</name>
</gene>
<evidence type="ECO:0000313" key="2">
    <source>
        <dbReference type="EMBL" id="MQM03947.1"/>
    </source>
</evidence>
<name>A0A843W976_COLES</name>
<feature type="region of interest" description="Disordered" evidence="1">
    <location>
        <begin position="75"/>
        <end position="102"/>
    </location>
</feature>
<organism evidence="2 3">
    <name type="scientific">Colocasia esculenta</name>
    <name type="common">Wild taro</name>
    <name type="synonym">Arum esculentum</name>
    <dbReference type="NCBI Taxonomy" id="4460"/>
    <lineage>
        <taxon>Eukaryota</taxon>
        <taxon>Viridiplantae</taxon>
        <taxon>Streptophyta</taxon>
        <taxon>Embryophyta</taxon>
        <taxon>Tracheophyta</taxon>
        <taxon>Spermatophyta</taxon>
        <taxon>Magnoliopsida</taxon>
        <taxon>Liliopsida</taxon>
        <taxon>Araceae</taxon>
        <taxon>Aroideae</taxon>
        <taxon>Colocasieae</taxon>
        <taxon>Colocasia</taxon>
    </lineage>
</organism>
<sequence length="146" mass="16908">MSNSLTSINPRDNGYFNGCISKRRYKLKDRSEETELTKKTWWYPGCCFPSVVKEDLVGDPGCCCSLQAMASCSRHGAHAREDEPRREERDEQQAPAPQGPTERADVWWTLLLRARFKDGAVEVAWDEFVRLLRVKYVPEHIQDKME</sequence>
<dbReference type="EMBL" id="NMUH01003125">
    <property type="protein sequence ID" value="MQM03947.1"/>
    <property type="molecule type" value="Genomic_DNA"/>
</dbReference>
<protein>
    <submittedName>
        <fullName evidence="2">Uncharacterized protein</fullName>
    </submittedName>
</protein>
<keyword evidence="3" id="KW-1185">Reference proteome</keyword>
<proteinExistence type="predicted"/>
<evidence type="ECO:0000313" key="3">
    <source>
        <dbReference type="Proteomes" id="UP000652761"/>
    </source>
</evidence>
<accession>A0A843W976</accession>
<dbReference type="AlphaFoldDB" id="A0A843W976"/>
<feature type="compositionally biased region" description="Basic and acidic residues" evidence="1">
    <location>
        <begin position="78"/>
        <end position="92"/>
    </location>
</feature>
<reference evidence="2" key="1">
    <citation type="submission" date="2017-07" db="EMBL/GenBank/DDBJ databases">
        <title>Taro Niue Genome Assembly and Annotation.</title>
        <authorList>
            <person name="Atibalentja N."/>
            <person name="Keating K."/>
            <person name="Fields C.J."/>
        </authorList>
    </citation>
    <scope>NUCLEOTIDE SEQUENCE</scope>
    <source>
        <strain evidence="2">Niue_2</strain>
        <tissue evidence="2">Leaf</tissue>
    </source>
</reference>